<gene>
    <name evidence="12" type="primary">yajC</name>
    <name evidence="12" type="ORF">DF220_02025</name>
</gene>
<evidence type="ECO:0000256" key="1">
    <source>
        <dbReference type="ARBA" id="ARBA00004162"/>
    </source>
</evidence>
<keyword evidence="6" id="KW-0653">Protein transport</keyword>
<evidence type="ECO:0000256" key="3">
    <source>
        <dbReference type="ARBA" id="ARBA00022448"/>
    </source>
</evidence>
<evidence type="ECO:0000313" key="13">
    <source>
        <dbReference type="Proteomes" id="UP000244978"/>
    </source>
</evidence>
<comment type="subcellular location">
    <subcellularLocation>
        <location evidence="1">Cell membrane</location>
        <topology evidence="1">Single-pass membrane protein</topology>
    </subcellularLocation>
</comment>
<dbReference type="GO" id="GO:0005886">
    <property type="term" value="C:plasma membrane"/>
    <property type="evidence" value="ECO:0007669"/>
    <property type="project" value="UniProtKB-SubCell"/>
</dbReference>
<dbReference type="GO" id="GO:0015031">
    <property type="term" value="P:protein transport"/>
    <property type="evidence" value="ECO:0007669"/>
    <property type="project" value="UniProtKB-KW"/>
</dbReference>
<keyword evidence="5 11" id="KW-0812">Transmembrane</keyword>
<evidence type="ECO:0000256" key="8">
    <source>
        <dbReference type="ARBA" id="ARBA00023010"/>
    </source>
</evidence>
<dbReference type="NCBIfam" id="TIGR00739">
    <property type="entry name" value="yajC"/>
    <property type="match status" value="1"/>
</dbReference>
<accession>A0A2U1T3D8</accession>
<keyword evidence="13" id="KW-1185">Reference proteome</keyword>
<dbReference type="EMBL" id="QEEX01000001">
    <property type="protein sequence ID" value="PWB98386.1"/>
    <property type="molecule type" value="Genomic_DNA"/>
</dbReference>
<reference evidence="13" key="1">
    <citation type="submission" date="2018-04" db="EMBL/GenBank/DDBJ databases">
        <authorList>
            <person name="Liu S."/>
            <person name="Wang Z."/>
            <person name="Li J."/>
        </authorList>
    </citation>
    <scope>NUCLEOTIDE SEQUENCE [LARGE SCALE GENOMIC DNA]</scope>
    <source>
        <strain evidence="13">S1194</strain>
    </source>
</reference>
<dbReference type="SMART" id="SM01323">
    <property type="entry name" value="YajC"/>
    <property type="match status" value="1"/>
</dbReference>
<evidence type="ECO:0000313" key="12">
    <source>
        <dbReference type="EMBL" id="PWB98386.1"/>
    </source>
</evidence>
<keyword evidence="4" id="KW-1003">Cell membrane</keyword>
<evidence type="ECO:0000256" key="4">
    <source>
        <dbReference type="ARBA" id="ARBA00022475"/>
    </source>
</evidence>
<keyword evidence="3" id="KW-0813">Transport</keyword>
<dbReference type="PANTHER" id="PTHR33909">
    <property type="entry name" value="SEC TRANSLOCON ACCESSORY COMPLEX SUBUNIT YAJC"/>
    <property type="match status" value="1"/>
</dbReference>
<proteinExistence type="inferred from homology"/>
<keyword evidence="8" id="KW-0811">Translocation</keyword>
<organism evidence="12 13">
    <name type="scientific">Homoserinimonas hongtaonis</name>
    <dbReference type="NCBI Taxonomy" id="2079791"/>
    <lineage>
        <taxon>Bacteria</taxon>
        <taxon>Bacillati</taxon>
        <taxon>Actinomycetota</taxon>
        <taxon>Actinomycetes</taxon>
        <taxon>Micrococcales</taxon>
        <taxon>Microbacteriaceae</taxon>
        <taxon>Homoserinimonas</taxon>
    </lineage>
</organism>
<dbReference type="PANTHER" id="PTHR33909:SF1">
    <property type="entry name" value="SEC TRANSLOCON ACCESSORY COMPLEX SUBUNIT YAJC"/>
    <property type="match status" value="1"/>
</dbReference>
<evidence type="ECO:0000256" key="2">
    <source>
        <dbReference type="ARBA" id="ARBA00006742"/>
    </source>
</evidence>
<keyword evidence="9 11" id="KW-0472">Membrane</keyword>
<evidence type="ECO:0000256" key="10">
    <source>
        <dbReference type="SAM" id="MobiDB-lite"/>
    </source>
</evidence>
<evidence type="ECO:0000256" key="9">
    <source>
        <dbReference type="ARBA" id="ARBA00023136"/>
    </source>
</evidence>
<feature type="region of interest" description="Disordered" evidence="10">
    <location>
        <begin position="101"/>
        <end position="136"/>
    </location>
</feature>
<dbReference type="Proteomes" id="UP000244978">
    <property type="component" value="Unassembled WGS sequence"/>
</dbReference>
<evidence type="ECO:0000256" key="7">
    <source>
        <dbReference type="ARBA" id="ARBA00022989"/>
    </source>
</evidence>
<dbReference type="Pfam" id="PF02699">
    <property type="entry name" value="YajC"/>
    <property type="match status" value="1"/>
</dbReference>
<name>A0A2U1T3D8_9MICO</name>
<dbReference type="InterPro" id="IPR003849">
    <property type="entry name" value="Preprotein_translocase_YajC"/>
</dbReference>
<evidence type="ECO:0000256" key="5">
    <source>
        <dbReference type="ARBA" id="ARBA00022692"/>
    </source>
</evidence>
<dbReference type="AlphaFoldDB" id="A0A2U1T3D8"/>
<feature type="compositionally biased region" description="Basic and acidic residues" evidence="10">
    <location>
        <begin position="121"/>
        <end position="136"/>
    </location>
</feature>
<feature type="transmembrane region" description="Helical" evidence="11">
    <location>
        <begin position="6"/>
        <end position="22"/>
    </location>
</feature>
<comment type="similarity">
    <text evidence="2">Belongs to the YajC family.</text>
</comment>
<keyword evidence="7 11" id="KW-1133">Transmembrane helix</keyword>
<protein>
    <submittedName>
        <fullName evidence="12">Preprotein translocase subunit YajC</fullName>
    </submittedName>
</protein>
<sequence length="136" mass="14745">MDPLLIVMMALLAVFIFFQFRTSKKRRAEQETLQSKMVPGAEVMTQFGVYGTLLSVDEESNEALLETTPGTVLRVHRQTILKVVENDVAEADSIATDETVIDEPTAIDSASDDTHTVTADGDAKGVDGRAADKGND</sequence>
<evidence type="ECO:0000256" key="6">
    <source>
        <dbReference type="ARBA" id="ARBA00022927"/>
    </source>
</evidence>
<comment type="caution">
    <text evidence="12">The sequence shown here is derived from an EMBL/GenBank/DDBJ whole genome shotgun (WGS) entry which is preliminary data.</text>
</comment>
<evidence type="ECO:0000256" key="11">
    <source>
        <dbReference type="SAM" id="Phobius"/>
    </source>
</evidence>